<dbReference type="OrthoDB" id="2563011at2759"/>
<dbReference type="EMBL" id="JAEVFJ010000032">
    <property type="protein sequence ID" value="KAH8092477.1"/>
    <property type="molecule type" value="Genomic_DNA"/>
</dbReference>
<dbReference type="Pfam" id="PF00026">
    <property type="entry name" value="Asp"/>
    <property type="match status" value="1"/>
</dbReference>
<dbReference type="InterPro" id="IPR033121">
    <property type="entry name" value="PEPTIDASE_A1"/>
</dbReference>
<dbReference type="InterPro" id="IPR001461">
    <property type="entry name" value="Aspartic_peptidase_A1"/>
</dbReference>
<organism evidence="6 7">
    <name type="scientific">Cristinia sonorae</name>
    <dbReference type="NCBI Taxonomy" id="1940300"/>
    <lineage>
        <taxon>Eukaryota</taxon>
        <taxon>Fungi</taxon>
        <taxon>Dikarya</taxon>
        <taxon>Basidiomycota</taxon>
        <taxon>Agaricomycotina</taxon>
        <taxon>Agaricomycetes</taxon>
        <taxon>Agaricomycetidae</taxon>
        <taxon>Agaricales</taxon>
        <taxon>Pleurotineae</taxon>
        <taxon>Stephanosporaceae</taxon>
        <taxon>Cristinia</taxon>
    </lineage>
</organism>
<comment type="similarity">
    <text evidence="1">Belongs to the peptidase A1 family.</text>
</comment>
<dbReference type="PROSITE" id="PS51767">
    <property type="entry name" value="PEPTIDASE_A1"/>
    <property type="match status" value="1"/>
</dbReference>
<proteinExistence type="inferred from homology"/>
<accession>A0A8K0XM19</accession>
<feature type="region of interest" description="Disordered" evidence="2">
    <location>
        <begin position="577"/>
        <end position="599"/>
    </location>
</feature>
<evidence type="ECO:0000256" key="3">
    <source>
        <dbReference type="SAM" id="Phobius"/>
    </source>
</evidence>
<comment type="caution">
    <text evidence="6">The sequence shown here is derived from an EMBL/GenBank/DDBJ whole genome shotgun (WGS) entry which is preliminary data.</text>
</comment>
<evidence type="ECO:0000256" key="2">
    <source>
        <dbReference type="SAM" id="MobiDB-lite"/>
    </source>
</evidence>
<name>A0A8K0XM19_9AGAR</name>
<dbReference type="PANTHER" id="PTHR47966">
    <property type="entry name" value="BETA-SITE APP-CLEAVING ENZYME, ISOFORM A-RELATED"/>
    <property type="match status" value="1"/>
</dbReference>
<dbReference type="AlphaFoldDB" id="A0A8K0XM19"/>
<evidence type="ECO:0000259" key="5">
    <source>
        <dbReference type="PROSITE" id="PS51767"/>
    </source>
</evidence>
<feature type="chain" id="PRO_5035441282" evidence="4">
    <location>
        <begin position="24"/>
        <end position="599"/>
    </location>
</feature>
<dbReference type="Proteomes" id="UP000813824">
    <property type="component" value="Unassembled WGS sequence"/>
</dbReference>
<evidence type="ECO:0000256" key="1">
    <source>
        <dbReference type="ARBA" id="ARBA00007447"/>
    </source>
</evidence>
<reference evidence="6" key="1">
    <citation type="journal article" date="2021" name="New Phytol.">
        <title>Evolutionary innovations through gain and loss of genes in the ectomycorrhizal Boletales.</title>
        <authorList>
            <person name="Wu G."/>
            <person name="Miyauchi S."/>
            <person name="Morin E."/>
            <person name="Kuo A."/>
            <person name="Drula E."/>
            <person name="Varga T."/>
            <person name="Kohler A."/>
            <person name="Feng B."/>
            <person name="Cao Y."/>
            <person name="Lipzen A."/>
            <person name="Daum C."/>
            <person name="Hundley H."/>
            <person name="Pangilinan J."/>
            <person name="Johnson J."/>
            <person name="Barry K."/>
            <person name="LaButti K."/>
            <person name="Ng V."/>
            <person name="Ahrendt S."/>
            <person name="Min B."/>
            <person name="Choi I.G."/>
            <person name="Park H."/>
            <person name="Plett J.M."/>
            <person name="Magnuson J."/>
            <person name="Spatafora J.W."/>
            <person name="Nagy L.G."/>
            <person name="Henrissat B."/>
            <person name="Grigoriev I.V."/>
            <person name="Yang Z.L."/>
            <person name="Xu J."/>
            <person name="Martin F.M."/>
        </authorList>
    </citation>
    <scope>NUCLEOTIDE SEQUENCE</scope>
    <source>
        <strain evidence="6">KKN 215</strain>
    </source>
</reference>
<keyword evidence="4" id="KW-0732">Signal</keyword>
<dbReference type="SUPFAM" id="SSF50630">
    <property type="entry name" value="Acid proteases"/>
    <property type="match status" value="1"/>
</dbReference>
<feature type="transmembrane region" description="Helical" evidence="3">
    <location>
        <begin position="435"/>
        <end position="458"/>
    </location>
</feature>
<dbReference type="GO" id="GO:0006508">
    <property type="term" value="P:proteolysis"/>
    <property type="evidence" value="ECO:0007669"/>
    <property type="project" value="InterPro"/>
</dbReference>
<evidence type="ECO:0000313" key="7">
    <source>
        <dbReference type="Proteomes" id="UP000813824"/>
    </source>
</evidence>
<keyword evidence="3" id="KW-1133">Transmembrane helix</keyword>
<protein>
    <submittedName>
        <fullName evidence="6">Aspartic peptidase domain-containing protein</fullName>
    </submittedName>
</protein>
<evidence type="ECO:0000313" key="6">
    <source>
        <dbReference type="EMBL" id="KAH8092477.1"/>
    </source>
</evidence>
<dbReference type="Gene3D" id="2.40.70.10">
    <property type="entry name" value="Acid Proteases"/>
    <property type="match status" value="2"/>
</dbReference>
<dbReference type="InterPro" id="IPR021109">
    <property type="entry name" value="Peptidase_aspartic_dom_sf"/>
</dbReference>
<dbReference type="GO" id="GO:0004190">
    <property type="term" value="F:aspartic-type endopeptidase activity"/>
    <property type="evidence" value="ECO:0007669"/>
    <property type="project" value="InterPro"/>
</dbReference>
<feature type="domain" description="Peptidase A1" evidence="5">
    <location>
        <begin position="49"/>
        <end position="422"/>
    </location>
</feature>
<feature type="signal peptide" evidence="4">
    <location>
        <begin position="1"/>
        <end position="23"/>
    </location>
</feature>
<evidence type="ECO:0000256" key="4">
    <source>
        <dbReference type="SAM" id="SignalP"/>
    </source>
</evidence>
<keyword evidence="3" id="KW-0812">Transmembrane</keyword>
<sequence>MIGPNVLITTLLASAGLAAGNVAKRDDGLGVFVPARVNLHLNFDTAGRYVIGVQMGPSRLNLTMTTGSGMTYVAGNTCAQCADDGVNLYNQGASSTAQQFSAVGNVPFFNGTAGASIIKENCSLPTVAGAPWVYPNQTVAVMRDVSSNVLNQVSGANVAGSVSGLVGLGTNRKVTSGGSSTPDLSTYTPNFEDSIMGQWLSIHPTALNFTFGIALNKPLLTPKKNTGTPPTLPTIPSTAGIVHWLQPDDTAYDSKTLSWASVNTSPDTQNPFATDPQDWIVNLDGWTVAVGPNTLRHNAPFVANVDPLYQGIYIPLDQATIIHAAIPGSVAQPLVSSLGQLAQTWRIPCDAVFSMGIVVQSQTFILDRDTLVIQNADGTCTSGLEAWTDAQVGQYLLGARFMSALYIIFTVPRDGDSQIGFANRADPKPKSHTGAIVGGAVGGAVGLIVLALAGWYFFWRRRHVPYSATRATMDLDDKPYDGSTGTRVTSYPIFTPGSPQHLHSPSTSAFSEGQTLTYSASAVGGAQISPPLSSSQFVFVDQMGQFGTPVTSPHSAMYLVSPDSATVTAPPAYDYDESVAGSSSAQARRVRPGAQEKGS</sequence>
<keyword evidence="3" id="KW-0472">Membrane</keyword>
<dbReference type="PANTHER" id="PTHR47966:SF6">
    <property type="entry name" value="PEPTIDASE A1 DOMAIN-CONTAINING PROTEIN"/>
    <property type="match status" value="1"/>
</dbReference>
<keyword evidence="7" id="KW-1185">Reference proteome</keyword>
<gene>
    <name evidence="6" type="ORF">BXZ70DRAFT_455847</name>
</gene>